<gene>
    <name evidence="1" type="ORF">A3B31_00845</name>
</gene>
<dbReference type="AlphaFoldDB" id="A0A1G2BQB1"/>
<accession>A0A1G2BQB1</accession>
<dbReference type="Proteomes" id="UP000177349">
    <property type="component" value="Unassembled WGS sequence"/>
</dbReference>
<reference evidence="1 2" key="1">
    <citation type="journal article" date="2016" name="Nat. Commun.">
        <title>Thousands of microbial genomes shed light on interconnected biogeochemical processes in an aquifer system.</title>
        <authorList>
            <person name="Anantharaman K."/>
            <person name="Brown C.T."/>
            <person name="Hug L.A."/>
            <person name="Sharon I."/>
            <person name="Castelle C.J."/>
            <person name="Probst A.J."/>
            <person name="Thomas B.C."/>
            <person name="Singh A."/>
            <person name="Wilkins M.J."/>
            <person name="Karaoz U."/>
            <person name="Brodie E.L."/>
            <person name="Williams K.H."/>
            <person name="Hubbard S.S."/>
            <person name="Banfield J.F."/>
        </authorList>
    </citation>
    <scope>NUCLEOTIDE SEQUENCE [LARGE SCALE GENOMIC DNA]</scope>
</reference>
<evidence type="ECO:0000313" key="2">
    <source>
        <dbReference type="Proteomes" id="UP000177349"/>
    </source>
</evidence>
<name>A0A1G2BQB1_9BACT</name>
<sequence>MNLEQKLGVSLELRQAQLIKLEQRLSQKTGKFEKQLLKKIELIDIDLDESPYHVDMLGVLVVRESEEKKSLIGSIVEKSELSDKPIQKIIVERFSMEDISLDIGTKRNVDVITIVFEDGKELTLTVSLDKEAVDSIEKSPSYQEAQTLRQKGAGDTWAVQKYYGMEKVEDKEGLRVAICKEFLDGPMLANATTAIDPYMSEEEQARAKRLAYATGRMVANTLTQLGGVPKDSNPLNIIIIREDTADEHTRYCDVEGIVTDEEGIRSELDRLKNEFKEYGGELFRGINEHYDGALFKKPE</sequence>
<evidence type="ECO:0000313" key="1">
    <source>
        <dbReference type="EMBL" id="OGY91288.1"/>
    </source>
</evidence>
<comment type="caution">
    <text evidence="1">The sequence shown here is derived from an EMBL/GenBank/DDBJ whole genome shotgun (WGS) entry which is preliminary data.</text>
</comment>
<protein>
    <submittedName>
        <fullName evidence="1">Uncharacterized protein</fullName>
    </submittedName>
</protein>
<dbReference type="EMBL" id="MHKN01000045">
    <property type="protein sequence ID" value="OGY91288.1"/>
    <property type="molecule type" value="Genomic_DNA"/>
</dbReference>
<proteinExistence type="predicted"/>
<organism evidence="1 2">
    <name type="scientific">Candidatus Komeilibacteria bacterium RIFCSPLOWO2_01_FULL_53_11</name>
    <dbReference type="NCBI Taxonomy" id="1798552"/>
    <lineage>
        <taxon>Bacteria</taxon>
        <taxon>Candidatus Komeiliibacteriota</taxon>
    </lineage>
</organism>